<organism evidence="1 2">
    <name type="scientific">Vibrio aestuarianus</name>
    <dbReference type="NCBI Taxonomy" id="28171"/>
    <lineage>
        <taxon>Bacteria</taxon>
        <taxon>Pseudomonadati</taxon>
        <taxon>Pseudomonadota</taxon>
        <taxon>Gammaproteobacteria</taxon>
        <taxon>Vibrionales</taxon>
        <taxon>Vibrionaceae</taxon>
        <taxon>Vibrio</taxon>
    </lineage>
</organism>
<proteinExistence type="predicted"/>
<reference evidence="1" key="1">
    <citation type="submission" date="2022-06" db="EMBL/GenBank/DDBJ databases">
        <authorList>
            <person name="Goudenege D."/>
            <person name="Le Roux F."/>
        </authorList>
    </citation>
    <scope>NUCLEOTIDE SEQUENCE</scope>
    <source>
        <strain evidence="1">12-063</strain>
    </source>
</reference>
<evidence type="ECO:0008006" key="3">
    <source>
        <dbReference type="Google" id="ProtNLM"/>
    </source>
</evidence>
<evidence type="ECO:0000313" key="1">
    <source>
        <dbReference type="EMBL" id="CAH8207431.1"/>
    </source>
</evidence>
<comment type="caution">
    <text evidence="1">The sequence shown here is derived from an EMBL/GenBank/DDBJ whole genome shotgun (WGS) entry which is preliminary data.</text>
</comment>
<keyword evidence="2" id="KW-1185">Reference proteome</keyword>
<dbReference type="Proteomes" id="UP001152658">
    <property type="component" value="Unassembled WGS sequence"/>
</dbReference>
<dbReference type="EMBL" id="CALYLK010000099">
    <property type="protein sequence ID" value="CAH8207431.1"/>
    <property type="molecule type" value="Genomic_DNA"/>
</dbReference>
<evidence type="ECO:0000313" key="2">
    <source>
        <dbReference type="Proteomes" id="UP001152658"/>
    </source>
</evidence>
<gene>
    <name evidence="1" type="ORF">VAE063_610003</name>
</gene>
<accession>A0ABN8TQT9</accession>
<protein>
    <recommendedName>
        <fullName evidence="3">PIN domain-containing protein</fullName>
    </recommendedName>
</protein>
<name>A0ABN8TQT9_9VIBR</name>
<sequence length="164" mass="18642">MTDKVLVFSKSPNIEQYCDKVLFQHFSNYPTGSNQADFYIISALTKYLTLYDAKALSKAEFELYTNDQDLTSAFEFQCEQFGVKTHLVKTREAAKIVSLPVAVICSDSPEEKLFNALVKPRALDPTLQEELGLARQTFTRAVNTLSASNRIKRTTENKKQWVQC</sequence>